<keyword evidence="2" id="KW-0442">Lipid degradation</keyword>
<feature type="short sequence motif" description="GXSXG" evidence="2">
    <location>
        <begin position="51"/>
        <end position="55"/>
    </location>
</feature>
<accession>A0A0Q9Y958</accession>
<reference evidence="5" key="3">
    <citation type="submission" date="2021-06" db="EMBL/GenBank/DDBJ databases">
        <title>Genomic Description and Analysis of Intracellular Bacteria, Candidatus Berkiella cookevillensis and Candidatus Berkiella aquae.</title>
        <authorList>
            <person name="Kidane D.T."/>
            <person name="Mehari Y.T."/>
            <person name="Rice F.C."/>
            <person name="Arivett B.A."/>
            <person name="Farone A.L."/>
            <person name="Berk S.G."/>
            <person name="Farone M.B."/>
        </authorList>
    </citation>
    <scope>NUCLEOTIDE SEQUENCE</scope>
    <source>
        <strain evidence="5">CC99</strain>
    </source>
</reference>
<dbReference type="InterPro" id="IPR052580">
    <property type="entry name" value="Lipid_Hydrolase"/>
</dbReference>
<dbReference type="PANTHER" id="PTHR46394:SF1">
    <property type="entry name" value="PNPLA DOMAIN-CONTAINING PROTEIN"/>
    <property type="match status" value="1"/>
</dbReference>
<reference evidence="4" key="1">
    <citation type="submission" date="2015-09" db="EMBL/GenBank/DDBJ databases">
        <title>Draft Genome Sequences of Two Novel Amoeba-resistant Intranuclear Bacteria, Candidatus Berkiella cookevillensis and Candidatus Berkiella aquae.</title>
        <authorList>
            <person name="Mehari Y.T."/>
            <person name="Arivett B.A."/>
            <person name="Farone A.L."/>
            <person name="Gunderson J.H."/>
            <person name="Farone M.B."/>
        </authorList>
    </citation>
    <scope>NUCLEOTIDE SEQUENCE [LARGE SCALE GENOMIC DNA]</scope>
    <source>
        <strain evidence="4">CC99</strain>
    </source>
</reference>
<feature type="active site" description="Nucleophile" evidence="2">
    <location>
        <position position="53"/>
    </location>
</feature>
<evidence type="ECO:0000256" key="1">
    <source>
        <dbReference type="ARBA" id="ARBA00023098"/>
    </source>
</evidence>
<dbReference type="STRING" id="437022.CC99x_02479"/>
<evidence type="ECO:0000259" key="3">
    <source>
        <dbReference type="PROSITE" id="PS51635"/>
    </source>
</evidence>
<dbReference type="Gene3D" id="3.40.1090.10">
    <property type="entry name" value="Cytosolic phospholipase A2 catalytic domain"/>
    <property type="match status" value="2"/>
</dbReference>
<dbReference type="InterPro" id="IPR002641">
    <property type="entry name" value="PNPLA_dom"/>
</dbReference>
<feature type="short sequence motif" description="GXGXXG" evidence="2">
    <location>
        <begin position="22"/>
        <end position="27"/>
    </location>
</feature>
<reference evidence="5" key="2">
    <citation type="journal article" date="2016" name="Genome Announc.">
        <title>Draft Genome Sequences of Two Novel Amoeba-Resistant Intranuclear Bacteria, 'Candidatus Berkiella cookevillensis' and 'Candidatus Berkiella aquae'.</title>
        <authorList>
            <person name="Mehari Y.T."/>
            <person name="Arivett B.A."/>
            <person name="Farone A.L."/>
            <person name="Gunderson J.H."/>
            <person name="Farone M.B."/>
        </authorList>
    </citation>
    <scope>NUCLEOTIDE SEQUENCE</scope>
    <source>
        <strain evidence="5">CC99</strain>
    </source>
</reference>
<proteinExistence type="predicted"/>
<keyword evidence="6" id="KW-1185">Reference proteome</keyword>
<dbReference type="Pfam" id="PF01734">
    <property type="entry name" value="Patatin"/>
    <property type="match status" value="1"/>
</dbReference>
<dbReference type="GO" id="GO:0016787">
    <property type="term" value="F:hydrolase activity"/>
    <property type="evidence" value="ECO:0007669"/>
    <property type="project" value="UniProtKB-UniRule"/>
</dbReference>
<protein>
    <submittedName>
        <fullName evidence="4 5">Patatin-like phospholipase</fullName>
    </submittedName>
</protein>
<gene>
    <name evidence="5" type="ORF">CC99x_009170</name>
    <name evidence="4" type="ORF">CC99x_02479</name>
</gene>
<keyword evidence="1 2" id="KW-0443">Lipid metabolism</keyword>
<organism evidence="4">
    <name type="scientific">Candidatus Berkiella cookevillensis</name>
    <dbReference type="NCBI Taxonomy" id="437022"/>
    <lineage>
        <taxon>Bacteria</taxon>
        <taxon>Pseudomonadati</taxon>
        <taxon>Pseudomonadota</taxon>
        <taxon>Gammaproteobacteria</taxon>
        <taxon>Candidatus Berkiellales</taxon>
        <taxon>Candidatus Berkiellaceae</taxon>
        <taxon>Candidatus Berkiella</taxon>
    </lineage>
</organism>
<dbReference type="PROSITE" id="PS51635">
    <property type="entry name" value="PNPLA"/>
    <property type="match status" value="1"/>
</dbReference>
<feature type="short sequence motif" description="DGA/G" evidence="2">
    <location>
        <begin position="201"/>
        <end position="203"/>
    </location>
</feature>
<evidence type="ECO:0000313" key="6">
    <source>
        <dbReference type="Proteomes" id="UP000051494"/>
    </source>
</evidence>
<dbReference type="InterPro" id="IPR016035">
    <property type="entry name" value="Acyl_Trfase/lysoPLipase"/>
</dbReference>
<feature type="domain" description="PNPLA" evidence="3">
    <location>
        <begin position="18"/>
        <end position="214"/>
    </location>
</feature>
<dbReference type="Proteomes" id="UP000051494">
    <property type="component" value="Unassembled WGS sequence"/>
</dbReference>
<dbReference type="SUPFAM" id="SSF52151">
    <property type="entry name" value="FabD/lysophospholipase-like"/>
    <property type="match status" value="1"/>
</dbReference>
<dbReference type="EMBL" id="LKHV01000020">
    <property type="protein sequence ID" value="KRG17285.1"/>
    <property type="molecule type" value="Genomic_DNA"/>
</dbReference>
<name>A0A0Q9Y958_9GAMM</name>
<evidence type="ECO:0000256" key="2">
    <source>
        <dbReference type="PROSITE-ProRule" id="PRU01161"/>
    </source>
</evidence>
<keyword evidence="2" id="KW-0378">Hydrolase</keyword>
<feature type="active site" description="Proton acceptor" evidence="2">
    <location>
        <position position="201"/>
    </location>
</feature>
<dbReference type="OrthoDB" id="9807112at2"/>
<dbReference type="AlphaFoldDB" id="A0A0Q9Y958"/>
<evidence type="ECO:0000313" key="4">
    <source>
        <dbReference type="EMBL" id="KRG17285.1"/>
    </source>
</evidence>
<dbReference type="EMBL" id="LKHV02000001">
    <property type="protein sequence ID" value="MCS5709073.1"/>
    <property type="molecule type" value="Genomic_DNA"/>
</dbReference>
<dbReference type="PANTHER" id="PTHR46394">
    <property type="entry name" value="ANNEXIN"/>
    <property type="match status" value="1"/>
</dbReference>
<comment type="caution">
    <text evidence="4">The sequence shown here is derived from an EMBL/GenBank/DDBJ whole genome shotgun (WGS) entry which is preliminary data.</text>
</comment>
<dbReference type="GO" id="GO:0016042">
    <property type="term" value="P:lipid catabolic process"/>
    <property type="evidence" value="ECO:0007669"/>
    <property type="project" value="UniProtKB-UniRule"/>
</dbReference>
<dbReference type="RefSeq" id="WP_057625564.1">
    <property type="nucleotide sequence ID" value="NZ_LKHV02000001.1"/>
</dbReference>
<evidence type="ECO:0000313" key="5">
    <source>
        <dbReference type="EMBL" id="MCS5709073.1"/>
    </source>
</evidence>
<sequence length="428" mass="48396">MQKGPSTIPEKIPLFRFLALKGGGSRGFIHLGVAIALKQLALLDEIDMVAGSSAGAIAALLIATDWPVERIMTELNSLDFQQLIYQEWAFMAPLRLHQSMGLHSGDGLTKWFQKIIKEVTGDEHATFLDWHEKKVALDHEASVQKMKHLYIEACNIQSGFNEEFSHTSPHKDVPIALALSASMAYTGFFTPKEIKGKLYSDGGLQSDCPILLFEHIQGEPNPLMLAVWLDSLDRLKYIIHGDMPNEIEVKSLSQLLYSHAVAMYNVQLRNLSKSAYKDRLIYCDTLDVDNLDFDLSAERKDKLIQSGIYGTVRFFMMNFPEYTSKHFDAILLEHMHNLNYPISISEFENIPIFVPTLCPSEVDDALNSRWHYLPQFNYTLEQTQRCEITTPSAGLSVQGESMPKDIDKLQEEFSSLEISPSKGWCTLI</sequence>